<dbReference type="STRING" id="1314773.A0A3N2PLZ6"/>
<name>A0A3N2PLZ6_SODAK</name>
<evidence type="ECO:0000259" key="3">
    <source>
        <dbReference type="SMART" id="SM00128"/>
    </source>
</evidence>
<gene>
    <name evidence="4" type="ORF">SODALDRAFT_283878</name>
</gene>
<reference evidence="4 5" key="1">
    <citation type="journal article" date="2018" name="Mol. Ecol.">
        <title>The obligate alkalophilic soda-lake fungus Sodiomyces alkalinus has shifted to a protein diet.</title>
        <authorList>
            <person name="Grum-Grzhimaylo A.A."/>
            <person name="Falkoski D.L."/>
            <person name="van den Heuvel J."/>
            <person name="Valero-Jimenez C.A."/>
            <person name="Min B."/>
            <person name="Choi I.G."/>
            <person name="Lipzen A."/>
            <person name="Daum C.G."/>
            <person name="Aanen D.K."/>
            <person name="Tsang A."/>
            <person name="Henrissat B."/>
            <person name="Bilanenko E.N."/>
            <person name="de Vries R.P."/>
            <person name="van Kan J.A.L."/>
            <person name="Grigoriev I.V."/>
            <person name="Debets A.J.M."/>
        </authorList>
    </citation>
    <scope>NUCLEOTIDE SEQUENCE [LARGE SCALE GENOMIC DNA]</scope>
    <source>
        <strain evidence="4 5">F11</strain>
    </source>
</reference>
<dbReference type="Gene3D" id="3.60.10.10">
    <property type="entry name" value="Endonuclease/exonuclease/phosphatase"/>
    <property type="match status" value="1"/>
</dbReference>
<keyword evidence="2" id="KW-0472">Membrane</keyword>
<protein>
    <submittedName>
        <fullName evidence="4">DNase I-like protein</fullName>
    </submittedName>
</protein>
<dbReference type="GeneID" id="39576914"/>
<keyword evidence="5" id="KW-1185">Reference proteome</keyword>
<feature type="compositionally biased region" description="Acidic residues" evidence="1">
    <location>
        <begin position="240"/>
        <end position="253"/>
    </location>
</feature>
<dbReference type="SMART" id="SM00128">
    <property type="entry name" value="IPPc"/>
    <property type="match status" value="1"/>
</dbReference>
<dbReference type="GO" id="GO:0046856">
    <property type="term" value="P:phosphatidylinositol dephosphorylation"/>
    <property type="evidence" value="ECO:0007669"/>
    <property type="project" value="InterPro"/>
</dbReference>
<accession>A0A3N2PLZ6</accession>
<evidence type="ECO:0000256" key="1">
    <source>
        <dbReference type="SAM" id="MobiDB-lite"/>
    </source>
</evidence>
<dbReference type="Proteomes" id="UP000272025">
    <property type="component" value="Unassembled WGS sequence"/>
</dbReference>
<evidence type="ECO:0000256" key="2">
    <source>
        <dbReference type="SAM" id="Phobius"/>
    </source>
</evidence>
<dbReference type="GO" id="GO:0004439">
    <property type="term" value="F:phosphatidylinositol-4,5-bisphosphate 5-phosphatase activity"/>
    <property type="evidence" value="ECO:0007669"/>
    <property type="project" value="TreeGrafter"/>
</dbReference>
<dbReference type="EMBL" id="ML119061">
    <property type="protein sequence ID" value="ROT35376.1"/>
    <property type="molecule type" value="Genomic_DNA"/>
</dbReference>
<proteinExistence type="predicted"/>
<keyword evidence="2" id="KW-0812">Transmembrane</keyword>
<sequence>MAPSTLDLFILTFNCAKNFINAGVFASHLQTAFQQNATTLPEVVVISLQEVAPMSYSFIGGYFLSPYLARFEEAINLAAAKFASHSHTDNEDEPAVIIEPTVAPVPVRPYTLVRTRNVGMTAIMLFARDPTAIQSVEEAEAGFGAAEMGNKGAAGLRMLYDSQDQEPGVGPGRSSELTFVATHLAAMEWNLPRRNANWAAIMRGLTFGNPEEVLKQKRKAIAEAASATGEAGAPSSRRDEEEDDADSATETSDEGQRLLQDEDHALDVALRAQLHDLSVFKPSSHLFVAGDLNYRISSRSPPPMADFPSLDPDSENYYPRFFALDQLTRERRAGRTFHGMSEAEVRFPPTYKYDVLPSSGGAGEGEDVVPWKFAPHRWPSWTDRILFLDIPRGVKRRGLPDDLTRMNVRAYDAMPVVRTSDHRAVFLRMDVPLLSAEDMTASAEATDESGDANGVLDPRVSLPVTIDPEAWERRAAVRKREVFTGWSVLLWSTKEGALVIATAVALGIGAWWLVRRR</sequence>
<dbReference type="AlphaFoldDB" id="A0A3N2PLZ6"/>
<dbReference type="Pfam" id="PF22669">
    <property type="entry name" value="Exo_endo_phos2"/>
    <property type="match status" value="1"/>
</dbReference>
<dbReference type="SUPFAM" id="SSF56219">
    <property type="entry name" value="DNase I-like"/>
    <property type="match status" value="1"/>
</dbReference>
<dbReference type="InterPro" id="IPR000300">
    <property type="entry name" value="IPPc"/>
</dbReference>
<dbReference type="OrthoDB" id="62798at2759"/>
<feature type="domain" description="Inositol polyphosphate-related phosphatase" evidence="3">
    <location>
        <begin position="4"/>
        <end position="437"/>
    </location>
</feature>
<evidence type="ECO:0000313" key="5">
    <source>
        <dbReference type="Proteomes" id="UP000272025"/>
    </source>
</evidence>
<dbReference type="InterPro" id="IPR046985">
    <property type="entry name" value="IP5"/>
</dbReference>
<dbReference type="InterPro" id="IPR036691">
    <property type="entry name" value="Endo/exonu/phosph_ase_sf"/>
</dbReference>
<feature type="transmembrane region" description="Helical" evidence="2">
    <location>
        <begin position="496"/>
        <end position="514"/>
    </location>
</feature>
<feature type="compositionally biased region" description="Low complexity" evidence="1">
    <location>
        <begin position="222"/>
        <end position="235"/>
    </location>
</feature>
<dbReference type="RefSeq" id="XP_028463182.1">
    <property type="nucleotide sequence ID" value="XM_028608436.1"/>
</dbReference>
<dbReference type="PANTHER" id="PTHR11200:SF286">
    <property type="entry name" value="5-PHOSPHATASE, PUTATIVE (AFU_ORTHOLOGUE AFUA_5G07600)-RELATED"/>
    <property type="match status" value="1"/>
</dbReference>
<evidence type="ECO:0000313" key="4">
    <source>
        <dbReference type="EMBL" id="ROT35376.1"/>
    </source>
</evidence>
<organism evidence="4 5">
    <name type="scientific">Sodiomyces alkalinus (strain CBS 110278 / VKM F-3762 / F11)</name>
    <name type="common">Alkaliphilic filamentous fungus</name>
    <dbReference type="NCBI Taxonomy" id="1314773"/>
    <lineage>
        <taxon>Eukaryota</taxon>
        <taxon>Fungi</taxon>
        <taxon>Dikarya</taxon>
        <taxon>Ascomycota</taxon>
        <taxon>Pezizomycotina</taxon>
        <taxon>Sordariomycetes</taxon>
        <taxon>Hypocreomycetidae</taxon>
        <taxon>Glomerellales</taxon>
        <taxon>Plectosphaerellaceae</taxon>
        <taxon>Sodiomyces</taxon>
    </lineage>
</organism>
<dbReference type="PANTHER" id="PTHR11200">
    <property type="entry name" value="INOSITOL 5-PHOSPHATASE"/>
    <property type="match status" value="1"/>
</dbReference>
<keyword evidence="2" id="KW-1133">Transmembrane helix</keyword>
<feature type="region of interest" description="Disordered" evidence="1">
    <location>
        <begin position="221"/>
        <end position="257"/>
    </location>
</feature>